<dbReference type="AlphaFoldDB" id="A0A917INQ5"/>
<dbReference type="GO" id="GO:0046872">
    <property type="term" value="F:metal ion binding"/>
    <property type="evidence" value="ECO:0007669"/>
    <property type="project" value="UniProtKB-KW"/>
</dbReference>
<dbReference type="PANTHER" id="PTHR11820:SF7">
    <property type="entry name" value="ACYLPYRUVASE FAHD1, MITOCHONDRIAL"/>
    <property type="match status" value="1"/>
</dbReference>
<dbReference type="PANTHER" id="PTHR11820">
    <property type="entry name" value="ACYLPYRUVASE"/>
    <property type="match status" value="1"/>
</dbReference>
<dbReference type="InterPro" id="IPR011234">
    <property type="entry name" value="Fumarylacetoacetase-like_C"/>
</dbReference>
<dbReference type="SUPFAM" id="SSF56529">
    <property type="entry name" value="FAH"/>
    <property type="match status" value="1"/>
</dbReference>
<protein>
    <recommendedName>
        <fullName evidence="2">Fumarylacetoacetase-like C-terminal domain-containing protein</fullName>
    </recommendedName>
</protein>
<sequence>MIFTPAHIISYISTFMTLEPGDLIALGTPAGVGLSIKPRKWLTPAKPSPPKSKE</sequence>
<accession>A0A917INQ5</accession>
<keyword evidence="1" id="KW-0479">Metal-binding</keyword>
<evidence type="ECO:0000313" key="4">
    <source>
        <dbReference type="Proteomes" id="UP000600171"/>
    </source>
</evidence>
<evidence type="ECO:0000313" key="3">
    <source>
        <dbReference type="EMBL" id="GGH57964.1"/>
    </source>
</evidence>
<dbReference type="Pfam" id="PF01557">
    <property type="entry name" value="FAA_hydrolase"/>
    <property type="match status" value="1"/>
</dbReference>
<dbReference type="Proteomes" id="UP000600171">
    <property type="component" value="Unassembled WGS sequence"/>
</dbReference>
<gene>
    <name evidence="3" type="ORF">GCM10007359_03650</name>
</gene>
<feature type="domain" description="Fumarylacetoacetase-like C-terminal" evidence="2">
    <location>
        <begin position="1"/>
        <end position="43"/>
    </location>
</feature>
<comment type="caution">
    <text evidence="3">The sequence shown here is derived from an EMBL/GenBank/DDBJ whole genome shotgun (WGS) entry which is preliminary data.</text>
</comment>
<reference evidence="3 4" key="1">
    <citation type="journal article" date="2014" name="Int. J. Syst. Evol. Microbiol.">
        <title>Complete genome sequence of Corynebacterium casei LMG S-19264T (=DSM 44701T), isolated from a smear-ripened cheese.</title>
        <authorList>
            <consortium name="US DOE Joint Genome Institute (JGI-PGF)"/>
            <person name="Walter F."/>
            <person name="Albersmeier A."/>
            <person name="Kalinowski J."/>
            <person name="Ruckert C."/>
        </authorList>
    </citation>
    <scope>NUCLEOTIDE SEQUENCE [LARGE SCALE GENOMIC DNA]</scope>
    <source>
        <strain evidence="3 4">CCM 8669</strain>
    </source>
</reference>
<organism evidence="3 4">
    <name type="scientific">Rothia aerolata</name>
    <dbReference type="NCBI Taxonomy" id="1812262"/>
    <lineage>
        <taxon>Bacteria</taxon>
        <taxon>Bacillati</taxon>
        <taxon>Actinomycetota</taxon>
        <taxon>Actinomycetes</taxon>
        <taxon>Micrococcales</taxon>
        <taxon>Micrococcaceae</taxon>
        <taxon>Rothia</taxon>
    </lineage>
</organism>
<dbReference type="InterPro" id="IPR036663">
    <property type="entry name" value="Fumarylacetoacetase_C_sf"/>
</dbReference>
<dbReference type="Gene3D" id="3.90.850.10">
    <property type="entry name" value="Fumarylacetoacetase-like, C-terminal domain"/>
    <property type="match status" value="1"/>
</dbReference>
<dbReference type="GO" id="GO:0018773">
    <property type="term" value="F:acetylpyruvate hydrolase activity"/>
    <property type="evidence" value="ECO:0007669"/>
    <property type="project" value="TreeGrafter"/>
</dbReference>
<evidence type="ECO:0000256" key="1">
    <source>
        <dbReference type="ARBA" id="ARBA00022723"/>
    </source>
</evidence>
<evidence type="ECO:0000259" key="2">
    <source>
        <dbReference type="Pfam" id="PF01557"/>
    </source>
</evidence>
<dbReference type="EMBL" id="BMDC01000001">
    <property type="protein sequence ID" value="GGH57964.1"/>
    <property type="molecule type" value="Genomic_DNA"/>
</dbReference>
<name>A0A917INQ5_9MICC</name>
<proteinExistence type="predicted"/>
<keyword evidence="4" id="KW-1185">Reference proteome</keyword>